<dbReference type="GO" id="GO:0003678">
    <property type="term" value="F:DNA helicase activity"/>
    <property type="evidence" value="ECO:0007669"/>
    <property type="project" value="UniProtKB-EC"/>
</dbReference>
<dbReference type="InterPro" id="IPR006555">
    <property type="entry name" value="ATP-dep_Helicase_C"/>
</dbReference>
<dbReference type="RefSeq" id="WP_305944210.1">
    <property type="nucleotide sequence ID" value="NZ_JAUZVY010000001.1"/>
</dbReference>
<accession>A0ABT9GM59</accession>
<dbReference type="InterPro" id="IPR014013">
    <property type="entry name" value="Helic_SF1/SF2_ATP-bd_DinG/Rad3"/>
</dbReference>
<dbReference type="SUPFAM" id="SSF52540">
    <property type="entry name" value="P-loop containing nucleoside triphosphate hydrolases"/>
    <property type="match status" value="2"/>
</dbReference>
<dbReference type="InterPro" id="IPR011545">
    <property type="entry name" value="DEAD/DEAH_box_helicase_dom"/>
</dbReference>
<dbReference type="Gene3D" id="3.40.50.300">
    <property type="entry name" value="P-loop containing nucleotide triphosphate hydrolases"/>
    <property type="match status" value="2"/>
</dbReference>
<dbReference type="PANTHER" id="PTHR11472:SF59">
    <property type="entry name" value="ATP-DEPENDENT DNA HELICASE DING"/>
    <property type="match status" value="1"/>
</dbReference>
<evidence type="ECO:0000259" key="4">
    <source>
        <dbReference type="PROSITE" id="PS51193"/>
    </source>
</evidence>
<feature type="domain" description="Helicase ATP-binding" evidence="4">
    <location>
        <begin position="16"/>
        <end position="305"/>
    </location>
</feature>
<dbReference type="SMART" id="SM00491">
    <property type="entry name" value="HELICc2"/>
    <property type="match status" value="1"/>
</dbReference>
<evidence type="ECO:0000256" key="2">
    <source>
        <dbReference type="ARBA" id="ARBA00022801"/>
    </source>
</evidence>
<keyword evidence="3" id="KW-0067">ATP-binding</keyword>
<dbReference type="GO" id="GO:0016787">
    <property type="term" value="F:hydrolase activity"/>
    <property type="evidence" value="ECO:0007669"/>
    <property type="project" value="UniProtKB-KW"/>
</dbReference>
<proteinExistence type="predicted"/>
<keyword evidence="2 5" id="KW-0378">Hydrolase</keyword>
<dbReference type="InterPro" id="IPR027417">
    <property type="entry name" value="P-loop_NTPase"/>
</dbReference>
<dbReference type="PROSITE" id="PS51193">
    <property type="entry name" value="HELICASE_ATP_BIND_2"/>
    <property type="match status" value="1"/>
</dbReference>
<keyword evidence="5" id="KW-0347">Helicase</keyword>
<evidence type="ECO:0000256" key="1">
    <source>
        <dbReference type="ARBA" id="ARBA00022741"/>
    </source>
</evidence>
<protein>
    <submittedName>
        <fullName evidence="5">ATP-dependent DNA helicase DinG</fullName>
        <ecNumber evidence="5">3.6.4.12</ecNumber>
    </submittedName>
</protein>
<dbReference type="Pfam" id="PF00270">
    <property type="entry name" value="DEAD"/>
    <property type="match status" value="1"/>
</dbReference>
<dbReference type="EMBL" id="JAUZVY010000001">
    <property type="protein sequence ID" value="MDP4528048.1"/>
    <property type="molecule type" value="Genomic_DNA"/>
</dbReference>
<dbReference type="PANTHER" id="PTHR11472">
    <property type="entry name" value="DNA REPAIR DEAD HELICASE RAD3/XP-D SUBFAMILY MEMBER"/>
    <property type="match status" value="1"/>
</dbReference>
<dbReference type="InterPro" id="IPR045028">
    <property type="entry name" value="DinG/Rad3-like"/>
</dbReference>
<keyword evidence="1" id="KW-0547">Nucleotide-binding</keyword>
<organism evidence="5 6">
    <name type="scientific">Alkalimonas delamerensis</name>
    <dbReference type="NCBI Taxonomy" id="265981"/>
    <lineage>
        <taxon>Bacteria</taxon>
        <taxon>Pseudomonadati</taxon>
        <taxon>Pseudomonadota</taxon>
        <taxon>Gammaproteobacteria</taxon>
        <taxon>Alkalimonas</taxon>
    </lineage>
</organism>
<dbReference type="NCBIfam" id="NF008729">
    <property type="entry name" value="PRK11747.1"/>
    <property type="match status" value="1"/>
</dbReference>
<gene>
    <name evidence="5" type="primary">dinG</name>
    <name evidence="5" type="ORF">Q3O59_03250</name>
</gene>
<evidence type="ECO:0000313" key="5">
    <source>
        <dbReference type="EMBL" id="MDP4528048.1"/>
    </source>
</evidence>
<reference evidence="5 6" key="1">
    <citation type="submission" date="2023-08" db="EMBL/GenBank/DDBJ databases">
        <authorList>
            <person name="Joshi A."/>
            <person name="Thite S."/>
        </authorList>
    </citation>
    <scope>NUCLEOTIDE SEQUENCE [LARGE SCALE GENOMIC DNA]</scope>
    <source>
        <strain evidence="5 6">1E1</strain>
    </source>
</reference>
<comment type="caution">
    <text evidence="5">The sequence shown here is derived from an EMBL/GenBank/DDBJ whole genome shotgun (WGS) entry which is preliminary data.</text>
</comment>
<evidence type="ECO:0000313" key="6">
    <source>
        <dbReference type="Proteomes" id="UP001236258"/>
    </source>
</evidence>
<dbReference type="Pfam" id="PF13307">
    <property type="entry name" value="Helicase_C_2"/>
    <property type="match status" value="1"/>
</dbReference>
<evidence type="ECO:0000256" key="3">
    <source>
        <dbReference type="ARBA" id="ARBA00022840"/>
    </source>
</evidence>
<keyword evidence="6" id="KW-1185">Reference proteome</keyword>
<name>A0ABT9GM59_9GAMM</name>
<sequence length="681" mass="76416">MLTKKTQTQIQLVQKRLKQQLANYRSRPGQNQLIAEIAHTIAGSYHRHNRIALVEAGTGTGKSLAYLLAAIPYVLTHNKTLVIATATVALQEQLVAKDLPFFQQHSGLDFEFCLVKGRQRYACIERLQELLQQPELFPDSSSKHQAVAAKLLKAWQQRHWLGDSDSLPFAVPDALWQQIQADPYHCHRASRRHQHCPFHLARAEISGSQVLVTNQAFLLADLEAGSAQLPPPEDCVYVIDEGHHLVDSARSFLAASAPLLGQEVWLEKALKFSQRMQANLPESALKTAIKLQERIDDYRRDYQPVKLQLPAFITSWFQNQPQHRFADAALPLLLSQQAESLAKSSRQVLNQLELLHQKVREAMAEQQLPGKAISTTLQELSYFDQRFSQQQALWQLWAEPQQSPAYQARWVEQPEPTSSHIIGCASPLKVQAQLERLLFRPAFACVLCSATLTALNSFNYPLRELGLEQLEGVRTLKVESPFAYAEQGQILLPKMQHEPTADGYTAELCQLLPAYLPDGQASLVLFASYWQMNQVAEALRAQGFELLVQGEAARQQLLEQHQQQVQQQKTSILFGTQSFAEGLNLPGALLTNLVITKLPFAVPTSPLEEAMSEAISRQGGNPFLQLTVPATAKKLVQACGRLLRQEQDSGQIVILDRRLVTKAYGKAMLDALPPFKRSIHY</sequence>
<dbReference type="EC" id="3.6.4.12" evidence="5"/>
<dbReference type="Proteomes" id="UP001236258">
    <property type="component" value="Unassembled WGS sequence"/>
</dbReference>